<dbReference type="AlphaFoldDB" id="A0A3L7IWU4"/>
<evidence type="ECO:0000313" key="2">
    <source>
        <dbReference type="Proteomes" id="UP000282460"/>
    </source>
</evidence>
<dbReference type="RefSeq" id="WP_121659974.1">
    <property type="nucleotide sequence ID" value="NZ_BMEK01000003.1"/>
</dbReference>
<dbReference type="SUPFAM" id="SSF53756">
    <property type="entry name" value="UDP-Glycosyltransferase/glycogen phosphorylase"/>
    <property type="match status" value="1"/>
</dbReference>
<keyword evidence="2" id="KW-1185">Reference proteome</keyword>
<accession>A0A3L7IWU4</accession>
<comment type="caution">
    <text evidence="1">The sequence shown here is derived from an EMBL/GenBank/DDBJ whole genome shotgun (WGS) entry which is preliminary data.</text>
</comment>
<keyword evidence="1" id="KW-0808">Transferase</keyword>
<organism evidence="1 2">
    <name type="scientific">Mycetocola zhadangensis</name>
    <dbReference type="NCBI Taxonomy" id="1164595"/>
    <lineage>
        <taxon>Bacteria</taxon>
        <taxon>Bacillati</taxon>
        <taxon>Actinomycetota</taxon>
        <taxon>Actinomycetes</taxon>
        <taxon>Micrococcales</taxon>
        <taxon>Microbacteriaceae</taxon>
        <taxon>Mycetocola</taxon>
    </lineage>
</organism>
<dbReference type="Proteomes" id="UP000282460">
    <property type="component" value="Unassembled WGS sequence"/>
</dbReference>
<sequence length="378" mass="41893">MTEPTSDHRFSWLAFPMHGQRKLSAEGYRTRDGHMIEWFGRLASDSGSVAVLSRPEPRFAKPFQSKPSPASLAPNTTPIDGYSWAVPNIRDRRKWWLQSARDYQVPQTDPASVPAIIWNPFVSMAPAADEIFDGRVTVFDLLDDWTVHYAFDSIKRETEEAYRAIFARATHVTANAEGTLALAHRFGRDDAKLVTNGCDPERFLTSSKAAGPITVGYVGKIGRRVDLELVLETAKSLPHVNFVLAGPILDREYRKPLTRVPNITLVGDVHYEDVPALLQTFDIGWVPHRVGVGEVGGDVIKTYEYRAAHLPVLTTPIAGAGRRNLDGVAVRAAGDHLEWIEAASHQGRVPRIPGSIPYDATWESKAKLLFGLGQPQLD</sequence>
<dbReference type="EMBL" id="RCWJ01000003">
    <property type="protein sequence ID" value="RLQ82673.1"/>
    <property type="molecule type" value="Genomic_DNA"/>
</dbReference>
<protein>
    <submittedName>
        <fullName evidence="1">Glycosyltransferase</fullName>
    </submittedName>
</protein>
<dbReference type="Gene3D" id="3.40.50.2000">
    <property type="entry name" value="Glycogen Phosphorylase B"/>
    <property type="match status" value="1"/>
</dbReference>
<proteinExistence type="predicted"/>
<evidence type="ECO:0000313" key="1">
    <source>
        <dbReference type="EMBL" id="RLQ82673.1"/>
    </source>
</evidence>
<dbReference type="GO" id="GO:0016740">
    <property type="term" value="F:transferase activity"/>
    <property type="evidence" value="ECO:0007669"/>
    <property type="project" value="UniProtKB-KW"/>
</dbReference>
<dbReference type="OrthoDB" id="9771846at2"/>
<reference evidence="1 2" key="1">
    <citation type="submission" date="2018-10" db="EMBL/GenBank/DDBJ databases">
        <authorList>
            <person name="Li J."/>
        </authorList>
    </citation>
    <scope>NUCLEOTIDE SEQUENCE [LARGE SCALE GENOMIC DNA]</scope>
    <source>
        <strain evidence="1 2">ZD1-4</strain>
    </source>
</reference>
<dbReference type="Pfam" id="PF13692">
    <property type="entry name" value="Glyco_trans_1_4"/>
    <property type="match status" value="1"/>
</dbReference>
<name>A0A3L7IWU4_9MICO</name>
<gene>
    <name evidence="1" type="ORF">D9V28_12010</name>
</gene>